<protein>
    <submittedName>
        <fullName evidence="5">TetR/AcrR family transcriptional regulator</fullName>
    </submittedName>
</protein>
<evidence type="ECO:0000256" key="1">
    <source>
        <dbReference type="ARBA" id="ARBA00023015"/>
    </source>
</evidence>
<keyword evidence="1" id="KW-0805">Transcription regulation</keyword>
<dbReference type="Pfam" id="PF00440">
    <property type="entry name" value="TetR_N"/>
    <property type="match status" value="1"/>
</dbReference>
<dbReference type="PANTHER" id="PTHR47506:SF1">
    <property type="entry name" value="HTH-TYPE TRANSCRIPTIONAL REGULATOR YJDC"/>
    <property type="match status" value="1"/>
</dbReference>
<evidence type="ECO:0000313" key="6">
    <source>
        <dbReference type="Proteomes" id="UP001595791"/>
    </source>
</evidence>
<gene>
    <name evidence="5" type="ORF">ACFOW7_00785</name>
</gene>
<keyword evidence="2" id="KW-0238">DNA-binding</keyword>
<dbReference type="PANTHER" id="PTHR47506">
    <property type="entry name" value="TRANSCRIPTIONAL REGULATORY PROTEIN"/>
    <property type="match status" value="1"/>
</dbReference>
<name>A0ABV8MKU7_9NEIS</name>
<evidence type="ECO:0000313" key="5">
    <source>
        <dbReference type="EMBL" id="MFC4157880.1"/>
    </source>
</evidence>
<dbReference type="SUPFAM" id="SSF48498">
    <property type="entry name" value="Tetracyclin repressor-like, C-terminal domain"/>
    <property type="match status" value="1"/>
</dbReference>
<dbReference type="Proteomes" id="UP001595791">
    <property type="component" value="Unassembled WGS sequence"/>
</dbReference>
<proteinExistence type="predicted"/>
<keyword evidence="6" id="KW-1185">Reference proteome</keyword>
<dbReference type="EMBL" id="JBHSBU010000001">
    <property type="protein sequence ID" value="MFC4157880.1"/>
    <property type="molecule type" value="Genomic_DNA"/>
</dbReference>
<dbReference type="InterPro" id="IPR001647">
    <property type="entry name" value="HTH_TetR"/>
</dbReference>
<dbReference type="SUPFAM" id="SSF46689">
    <property type="entry name" value="Homeodomain-like"/>
    <property type="match status" value="1"/>
</dbReference>
<feature type="domain" description="HTH tetR-type" evidence="4">
    <location>
        <begin position="16"/>
        <end position="62"/>
    </location>
</feature>
<reference evidence="6" key="1">
    <citation type="journal article" date="2019" name="Int. J. Syst. Evol. Microbiol.">
        <title>The Global Catalogue of Microorganisms (GCM) 10K type strain sequencing project: providing services to taxonomists for standard genome sequencing and annotation.</title>
        <authorList>
            <consortium name="The Broad Institute Genomics Platform"/>
            <consortium name="The Broad Institute Genome Sequencing Center for Infectious Disease"/>
            <person name="Wu L."/>
            <person name="Ma J."/>
        </authorList>
    </citation>
    <scope>NUCLEOTIDE SEQUENCE [LARGE SCALE GENOMIC DNA]</scope>
    <source>
        <strain evidence="6">LMG 29894</strain>
    </source>
</reference>
<evidence type="ECO:0000256" key="3">
    <source>
        <dbReference type="ARBA" id="ARBA00023163"/>
    </source>
</evidence>
<keyword evidence="3" id="KW-0804">Transcription</keyword>
<evidence type="ECO:0000259" key="4">
    <source>
        <dbReference type="Pfam" id="PF00440"/>
    </source>
</evidence>
<sequence>MGKRGPRPCFDRDEALQRALEVFQNFGYEGATMARLKEAMGGLCAPSVYAAFGSKEAMFREAVERYRREKQPLWGEGQPTAREAIATLLRNAAMLFSSPDGPRGCLVHLSNAYSSPGSEAVQEYLRSCRQEDKERILQRIQRGVIEGDLDPQTDICALASFVLTVLQGLSLQAVDGASQRCMLSTVDCAMAAWDALVGKGER</sequence>
<evidence type="ECO:0000256" key="2">
    <source>
        <dbReference type="ARBA" id="ARBA00023125"/>
    </source>
</evidence>
<dbReference type="InterPro" id="IPR009057">
    <property type="entry name" value="Homeodomain-like_sf"/>
</dbReference>
<dbReference type="Gene3D" id="1.10.357.10">
    <property type="entry name" value="Tetracycline Repressor, domain 2"/>
    <property type="match status" value="1"/>
</dbReference>
<dbReference type="InterPro" id="IPR036271">
    <property type="entry name" value="Tet_transcr_reg_TetR-rel_C_sf"/>
</dbReference>
<organism evidence="5 6">
    <name type="scientific">Chitinimonas lacunae</name>
    <dbReference type="NCBI Taxonomy" id="1963018"/>
    <lineage>
        <taxon>Bacteria</taxon>
        <taxon>Pseudomonadati</taxon>
        <taxon>Pseudomonadota</taxon>
        <taxon>Betaproteobacteria</taxon>
        <taxon>Neisseriales</taxon>
        <taxon>Chitinibacteraceae</taxon>
        <taxon>Chitinimonas</taxon>
    </lineage>
</organism>
<dbReference type="Gene3D" id="1.10.10.60">
    <property type="entry name" value="Homeodomain-like"/>
    <property type="match status" value="1"/>
</dbReference>
<dbReference type="RefSeq" id="WP_378159988.1">
    <property type="nucleotide sequence ID" value="NZ_JBHSBU010000001.1"/>
</dbReference>
<accession>A0ABV8MKU7</accession>
<comment type="caution">
    <text evidence="5">The sequence shown here is derived from an EMBL/GenBank/DDBJ whole genome shotgun (WGS) entry which is preliminary data.</text>
</comment>